<keyword evidence="15 23" id="KW-0456">Lyase</keyword>
<evidence type="ECO:0000256" key="11">
    <source>
        <dbReference type="ARBA" id="ARBA00022857"/>
    </source>
</evidence>
<dbReference type="PANTHER" id="PTHR12592">
    <property type="entry name" value="ATP-DEPENDENT (S)-NAD(P)H-HYDRATE DEHYDRATASE FAMILY MEMBER"/>
    <property type="match status" value="1"/>
</dbReference>
<comment type="similarity">
    <text evidence="4">In the N-terminal section; belongs to the NnrE/AIBP family.</text>
</comment>
<evidence type="ECO:0000256" key="10">
    <source>
        <dbReference type="ARBA" id="ARBA00022840"/>
    </source>
</evidence>
<dbReference type="NCBIfam" id="TIGR00196">
    <property type="entry name" value="yjeF_cterm"/>
    <property type="match status" value="1"/>
</dbReference>
<evidence type="ECO:0000256" key="5">
    <source>
        <dbReference type="ARBA" id="ARBA00009524"/>
    </source>
</evidence>
<dbReference type="InterPro" id="IPR029056">
    <property type="entry name" value="Ribokinase-like"/>
</dbReference>
<dbReference type="PROSITE" id="PS01050">
    <property type="entry name" value="YJEF_C_2"/>
    <property type="match status" value="1"/>
</dbReference>
<dbReference type="Pfam" id="PF03853">
    <property type="entry name" value="YjeF_N"/>
    <property type="match status" value="1"/>
</dbReference>
<evidence type="ECO:0000256" key="8">
    <source>
        <dbReference type="ARBA" id="ARBA00022723"/>
    </source>
</evidence>
<protein>
    <recommendedName>
        <fullName evidence="18">Nicotinamide nucleotide repair protein</fullName>
        <ecNumber evidence="7">4.2.1.136</ecNumber>
        <ecNumber evidence="6">5.1.99.6</ecNumber>
    </recommendedName>
</protein>
<evidence type="ECO:0000256" key="1">
    <source>
        <dbReference type="ARBA" id="ARBA00000013"/>
    </source>
</evidence>
<name>A0A3B0U453_9ZZZZ</name>
<dbReference type="PIRSF" id="PIRSF017184">
    <property type="entry name" value="Nnr"/>
    <property type="match status" value="1"/>
</dbReference>
<sequence>MIKNLDAHLSLLTPQQMAKADNLTIKSGIPSLQLMENAGQGVADKIVEQYEKTSILVCCGSGNNGGDGFVIARILNDLGWPVEVFLFGNPKNLKTDCAENFKRMPEQVKISTEWHEVFPVAENVLIIDALLGAGLDRDIKGKLFDIITSINQSTCPVISVDMPSGLDGANGQVRATSIKADLTVTFFSKKPGHLLLPGRHLCGSVSVVDIGIKDTVLDQIEIKIFENLPGLWSLPPLAKDGNKFDRGHCVVMSGDELHTGAARLSAFSALRAGAGLVTIIGSKPALMVHACHVTSIMLKKVKNDTQLGVLLQDRRKNALVIGPAAGIGEKTRKNVLAALHSGAAMVLDADAISSFANEPENLFKEIAKMPNNKIVITPHEGEFERLFGKSDQQEKLSRAVAAAKISGAVIVLKGADTIIAAPDGRAAINTNAPAYLATAGSGDVLSGIIGGLLARRMDAWQAACAGVYIHGAAANMFGGEGLIASDLTDLIP</sequence>
<dbReference type="AlphaFoldDB" id="A0A3B0U453"/>
<dbReference type="EC" id="4.2.1.136" evidence="7"/>
<evidence type="ECO:0000256" key="16">
    <source>
        <dbReference type="ARBA" id="ARBA00023268"/>
    </source>
</evidence>
<dbReference type="PANTHER" id="PTHR12592:SF0">
    <property type="entry name" value="ATP-DEPENDENT (S)-NAD(P)H-HYDRATE DEHYDRATASE"/>
    <property type="match status" value="1"/>
</dbReference>
<evidence type="ECO:0000313" key="23">
    <source>
        <dbReference type="EMBL" id="VAW23750.1"/>
    </source>
</evidence>
<evidence type="ECO:0000259" key="22">
    <source>
        <dbReference type="PROSITE" id="PS51385"/>
    </source>
</evidence>
<dbReference type="NCBIfam" id="TIGR00197">
    <property type="entry name" value="yjeF_nterm"/>
    <property type="match status" value="1"/>
</dbReference>
<evidence type="ECO:0000256" key="4">
    <source>
        <dbReference type="ARBA" id="ARBA00006001"/>
    </source>
</evidence>
<dbReference type="PROSITE" id="PS51383">
    <property type="entry name" value="YJEF_C_3"/>
    <property type="match status" value="1"/>
</dbReference>
<feature type="domain" description="YjeF N-terminal" evidence="22">
    <location>
        <begin position="17"/>
        <end position="218"/>
    </location>
</feature>
<dbReference type="GO" id="GO:0052856">
    <property type="term" value="F:NAD(P)HX epimerase activity"/>
    <property type="evidence" value="ECO:0007669"/>
    <property type="project" value="UniProtKB-EC"/>
</dbReference>
<dbReference type="PROSITE" id="PS51385">
    <property type="entry name" value="YJEF_N"/>
    <property type="match status" value="1"/>
</dbReference>
<keyword evidence="9" id="KW-0547">Nucleotide-binding</keyword>
<keyword evidence="8" id="KW-0479">Metal-binding</keyword>
<comment type="similarity">
    <text evidence="5">In the C-terminal section; belongs to the NnrD/CARKD family.</text>
</comment>
<reference evidence="23" key="1">
    <citation type="submission" date="2018-06" db="EMBL/GenBank/DDBJ databases">
        <authorList>
            <person name="Zhirakovskaya E."/>
        </authorList>
    </citation>
    <scope>NUCLEOTIDE SEQUENCE</scope>
</reference>
<dbReference type="InterPro" id="IPR030677">
    <property type="entry name" value="Nnr"/>
</dbReference>
<dbReference type="Gene3D" id="3.40.50.10260">
    <property type="entry name" value="YjeF N-terminal domain"/>
    <property type="match status" value="1"/>
</dbReference>
<dbReference type="Pfam" id="PF01256">
    <property type="entry name" value="Carb_kinase"/>
    <property type="match status" value="1"/>
</dbReference>
<evidence type="ECO:0000256" key="17">
    <source>
        <dbReference type="ARBA" id="ARBA00025153"/>
    </source>
</evidence>
<evidence type="ECO:0000256" key="7">
    <source>
        <dbReference type="ARBA" id="ARBA00013129"/>
    </source>
</evidence>
<feature type="domain" description="YjeF C-terminal" evidence="21">
    <location>
        <begin position="226"/>
        <end position="492"/>
    </location>
</feature>
<evidence type="ECO:0000256" key="14">
    <source>
        <dbReference type="ARBA" id="ARBA00023235"/>
    </source>
</evidence>
<evidence type="ECO:0000256" key="15">
    <source>
        <dbReference type="ARBA" id="ARBA00023239"/>
    </source>
</evidence>
<dbReference type="HAMAP" id="MF_01966">
    <property type="entry name" value="NADHX_epimerase"/>
    <property type="match status" value="1"/>
</dbReference>
<keyword evidence="13" id="KW-0520">NAD</keyword>
<keyword evidence="12" id="KW-0630">Potassium</keyword>
<evidence type="ECO:0000256" key="6">
    <source>
        <dbReference type="ARBA" id="ARBA00012228"/>
    </source>
</evidence>
<dbReference type="GO" id="GO:0110051">
    <property type="term" value="P:metabolite repair"/>
    <property type="evidence" value="ECO:0007669"/>
    <property type="project" value="TreeGrafter"/>
</dbReference>
<dbReference type="GO" id="GO:0005524">
    <property type="term" value="F:ATP binding"/>
    <property type="evidence" value="ECO:0007669"/>
    <property type="project" value="UniProtKB-KW"/>
</dbReference>
<dbReference type="GO" id="GO:0046872">
    <property type="term" value="F:metal ion binding"/>
    <property type="evidence" value="ECO:0007669"/>
    <property type="project" value="UniProtKB-KW"/>
</dbReference>
<evidence type="ECO:0000256" key="20">
    <source>
        <dbReference type="ARBA" id="ARBA00049209"/>
    </source>
</evidence>
<evidence type="ECO:0000256" key="18">
    <source>
        <dbReference type="ARBA" id="ARBA00032624"/>
    </source>
</evidence>
<comment type="catalytic activity">
    <reaction evidence="2">
        <text>(6R)-NADPHX = (6S)-NADPHX</text>
        <dbReference type="Rhea" id="RHEA:32227"/>
        <dbReference type="ChEBI" id="CHEBI:64076"/>
        <dbReference type="ChEBI" id="CHEBI:64077"/>
        <dbReference type="EC" id="5.1.99.6"/>
    </reaction>
</comment>
<feature type="non-terminal residue" evidence="23">
    <location>
        <position position="492"/>
    </location>
</feature>
<dbReference type="SUPFAM" id="SSF53613">
    <property type="entry name" value="Ribokinase-like"/>
    <property type="match status" value="1"/>
</dbReference>
<evidence type="ECO:0000256" key="19">
    <source>
        <dbReference type="ARBA" id="ARBA00048238"/>
    </source>
</evidence>
<dbReference type="EMBL" id="UOEQ01000484">
    <property type="protein sequence ID" value="VAW23750.1"/>
    <property type="molecule type" value="Genomic_DNA"/>
</dbReference>
<accession>A0A3B0U453</accession>
<dbReference type="CDD" id="cd01171">
    <property type="entry name" value="YXKO-related"/>
    <property type="match status" value="1"/>
</dbReference>
<dbReference type="InterPro" id="IPR000631">
    <property type="entry name" value="CARKD"/>
</dbReference>
<dbReference type="SUPFAM" id="SSF64153">
    <property type="entry name" value="YjeF N-terminal domain-like"/>
    <property type="match status" value="1"/>
</dbReference>
<evidence type="ECO:0000256" key="9">
    <source>
        <dbReference type="ARBA" id="ARBA00022741"/>
    </source>
</evidence>
<comment type="catalytic activity">
    <reaction evidence="19">
        <text>(6S)-NADHX + ADP = AMP + phosphate + NADH + H(+)</text>
        <dbReference type="Rhea" id="RHEA:32223"/>
        <dbReference type="ChEBI" id="CHEBI:15378"/>
        <dbReference type="ChEBI" id="CHEBI:43474"/>
        <dbReference type="ChEBI" id="CHEBI:57945"/>
        <dbReference type="ChEBI" id="CHEBI:64074"/>
        <dbReference type="ChEBI" id="CHEBI:456215"/>
        <dbReference type="ChEBI" id="CHEBI:456216"/>
        <dbReference type="EC" id="4.2.1.136"/>
    </reaction>
</comment>
<evidence type="ECO:0000256" key="3">
    <source>
        <dbReference type="ARBA" id="ARBA00001958"/>
    </source>
</evidence>
<comment type="function">
    <text evidence="17">Bifunctional enzyme that catalyzes the epimerization of the S- and R-forms of NAD(P)HX and the dehydration of the S-form of NAD(P)HX at the expense of ADP, which is converted to AMP. This allows the repair of both epimers of NAD(P)HX, a damaged form of NAD(P)H that is a result of enzymatic or heat-dependent hydration.</text>
</comment>
<gene>
    <name evidence="23" type="ORF">MNBD_ALPHA11-2342</name>
</gene>
<keyword evidence="10" id="KW-0067">ATP-binding</keyword>
<dbReference type="Gene3D" id="3.40.1190.20">
    <property type="match status" value="1"/>
</dbReference>
<organism evidence="23">
    <name type="scientific">hydrothermal vent metagenome</name>
    <dbReference type="NCBI Taxonomy" id="652676"/>
    <lineage>
        <taxon>unclassified sequences</taxon>
        <taxon>metagenomes</taxon>
        <taxon>ecological metagenomes</taxon>
    </lineage>
</organism>
<keyword evidence="11" id="KW-0521">NADP</keyword>
<dbReference type="HAMAP" id="MF_01965">
    <property type="entry name" value="NADHX_dehydratase"/>
    <property type="match status" value="1"/>
</dbReference>
<dbReference type="GO" id="GO:0052855">
    <property type="term" value="F:ADP-dependent NAD(P)H-hydrate dehydratase activity"/>
    <property type="evidence" value="ECO:0007669"/>
    <property type="project" value="UniProtKB-EC"/>
</dbReference>
<evidence type="ECO:0000256" key="13">
    <source>
        <dbReference type="ARBA" id="ARBA00023027"/>
    </source>
</evidence>
<dbReference type="EC" id="5.1.99.6" evidence="6"/>
<evidence type="ECO:0000259" key="21">
    <source>
        <dbReference type="PROSITE" id="PS51383"/>
    </source>
</evidence>
<evidence type="ECO:0000256" key="2">
    <source>
        <dbReference type="ARBA" id="ARBA00000909"/>
    </source>
</evidence>
<evidence type="ECO:0000256" key="12">
    <source>
        <dbReference type="ARBA" id="ARBA00022958"/>
    </source>
</evidence>
<proteinExistence type="inferred from homology"/>
<comment type="catalytic activity">
    <reaction evidence="1">
        <text>(6R)-NADHX = (6S)-NADHX</text>
        <dbReference type="Rhea" id="RHEA:32215"/>
        <dbReference type="ChEBI" id="CHEBI:64074"/>
        <dbReference type="ChEBI" id="CHEBI:64075"/>
        <dbReference type="EC" id="5.1.99.6"/>
    </reaction>
</comment>
<comment type="cofactor">
    <cofactor evidence="3">
        <name>K(+)</name>
        <dbReference type="ChEBI" id="CHEBI:29103"/>
    </cofactor>
</comment>
<comment type="catalytic activity">
    <reaction evidence="20">
        <text>(6S)-NADPHX + ADP = AMP + phosphate + NADPH + H(+)</text>
        <dbReference type="Rhea" id="RHEA:32235"/>
        <dbReference type="ChEBI" id="CHEBI:15378"/>
        <dbReference type="ChEBI" id="CHEBI:43474"/>
        <dbReference type="ChEBI" id="CHEBI:57783"/>
        <dbReference type="ChEBI" id="CHEBI:64076"/>
        <dbReference type="ChEBI" id="CHEBI:456215"/>
        <dbReference type="ChEBI" id="CHEBI:456216"/>
        <dbReference type="EC" id="4.2.1.136"/>
    </reaction>
</comment>
<keyword evidence="16" id="KW-0511">Multifunctional enzyme</keyword>
<dbReference type="InterPro" id="IPR036652">
    <property type="entry name" value="YjeF_N_dom_sf"/>
</dbReference>
<dbReference type="InterPro" id="IPR004443">
    <property type="entry name" value="YjeF_N_dom"/>
</dbReference>
<keyword evidence="14 23" id="KW-0413">Isomerase</keyword>
<dbReference type="InterPro" id="IPR017953">
    <property type="entry name" value="Carbohydrate_kinase_pred_CS"/>
</dbReference>